<feature type="compositionally biased region" description="Polar residues" evidence="1">
    <location>
        <begin position="1068"/>
        <end position="1088"/>
    </location>
</feature>
<comment type="caution">
    <text evidence="2">The sequence shown here is derived from an EMBL/GenBank/DDBJ whole genome shotgun (WGS) entry which is preliminary data.</text>
</comment>
<accession>A0A834ZU69</accession>
<dbReference type="Pfam" id="PF05623">
    <property type="entry name" value="DUF789"/>
    <property type="match status" value="1"/>
</dbReference>
<keyword evidence="3" id="KW-1185">Reference proteome</keyword>
<dbReference type="AlphaFoldDB" id="A0A834ZU69"/>
<dbReference type="PANTHER" id="PTHR32010:SF23">
    <property type="entry name" value="IG-LIKE DOMAIN-CONTAINING PROTEIN"/>
    <property type="match status" value="1"/>
</dbReference>
<reference evidence="2 3" key="1">
    <citation type="submission" date="2020-04" db="EMBL/GenBank/DDBJ databases">
        <title>Plant Genome Project.</title>
        <authorList>
            <person name="Zhang R.-G."/>
        </authorList>
    </citation>
    <scope>NUCLEOTIDE SEQUENCE [LARGE SCALE GENOMIC DNA]</scope>
    <source>
        <strain evidence="2">YNK0</strain>
        <tissue evidence="2">Leaf</tissue>
    </source>
</reference>
<evidence type="ECO:0000256" key="1">
    <source>
        <dbReference type="SAM" id="MobiDB-lite"/>
    </source>
</evidence>
<feature type="compositionally biased region" description="Polar residues" evidence="1">
    <location>
        <begin position="1029"/>
        <end position="1039"/>
    </location>
</feature>
<dbReference type="OrthoDB" id="1920576at2759"/>
<feature type="region of interest" description="Disordered" evidence="1">
    <location>
        <begin position="589"/>
        <end position="625"/>
    </location>
</feature>
<dbReference type="PANTHER" id="PTHR32010">
    <property type="entry name" value="PHOTOSYSTEM II STABILITY/ASSEMBLY FACTOR HCF136, CHLOROPLASTIC"/>
    <property type="match status" value="1"/>
</dbReference>
<feature type="compositionally biased region" description="Polar residues" evidence="1">
    <location>
        <begin position="609"/>
        <end position="621"/>
    </location>
</feature>
<feature type="region of interest" description="Disordered" evidence="1">
    <location>
        <begin position="1008"/>
        <end position="1042"/>
    </location>
</feature>
<organism evidence="2 3">
    <name type="scientific">Tetracentron sinense</name>
    <name type="common">Spur-leaf</name>
    <dbReference type="NCBI Taxonomy" id="13715"/>
    <lineage>
        <taxon>Eukaryota</taxon>
        <taxon>Viridiplantae</taxon>
        <taxon>Streptophyta</taxon>
        <taxon>Embryophyta</taxon>
        <taxon>Tracheophyta</taxon>
        <taxon>Spermatophyta</taxon>
        <taxon>Magnoliopsida</taxon>
        <taxon>Trochodendrales</taxon>
        <taxon>Trochodendraceae</taxon>
        <taxon>Tetracentron</taxon>
    </lineage>
</organism>
<protein>
    <submittedName>
        <fullName evidence="2">Uncharacterized protein</fullName>
    </submittedName>
</protein>
<gene>
    <name evidence="2" type="ORF">HHK36_005461</name>
</gene>
<evidence type="ECO:0000313" key="3">
    <source>
        <dbReference type="Proteomes" id="UP000655225"/>
    </source>
</evidence>
<proteinExistence type="predicted"/>
<name>A0A834ZU69_TETSI</name>
<feature type="compositionally biased region" description="Polar residues" evidence="1">
    <location>
        <begin position="1008"/>
        <end position="1017"/>
    </location>
</feature>
<evidence type="ECO:0000313" key="2">
    <source>
        <dbReference type="EMBL" id="KAF8409386.1"/>
    </source>
</evidence>
<dbReference type="EMBL" id="JABCRI010000003">
    <property type="protein sequence ID" value="KAF8409386.1"/>
    <property type="molecule type" value="Genomic_DNA"/>
</dbReference>
<dbReference type="OMA" id="ETRPTEC"/>
<feature type="region of interest" description="Disordered" evidence="1">
    <location>
        <begin position="1067"/>
        <end position="1088"/>
    </location>
</feature>
<dbReference type="InterPro" id="IPR008507">
    <property type="entry name" value="DUF789"/>
</dbReference>
<dbReference type="Proteomes" id="UP000655225">
    <property type="component" value="Unassembled WGS sequence"/>
</dbReference>
<feature type="region of interest" description="Disordered" evidence="1">
    <location>
        <begin position="645"/>
        <end position="665"/>
    </location>
</feature>
<sequence length="1276" mass="140728">MSLSARPRRRLLSLSLRFAKPNLSGDRFHCTLSLKQQIANSPLEALAGRPRIQDKGLSFWCSVLKLVASHPMYTGNRCIDGCPRVVFPGALLQEIDQQKSLESSVFGSACPLKCSVVGDISISRVLDKSVHKSSPNVKSIDSSNYAGSITQTYSGLNDFSRSSNLDALGLDNTRSLVTDSASVDKPVKKISKKKNKKKKVKEIKMFPDNIAVIGSSKCGQDYATACKQSSKEEMVNAKRDKVTANCDSTTVDCDKSVLTVPASAVISSISACGQMGEYSKDASNYNGKLFSECSCGGTSDFTRRHVQADAWKSNHGETSTCSKRSNVIMQGLEKVNTIEKKIIPECNNYCTEDLHSNHGETSTCSKVSNVIIQEIKTLNTVEKKIILESNNCCIGELKRNVSFDHSSLYKSGETNSIICVEDCNGCSSERTKSSIQCFSANSFHAAPDNEFRHDNIASRSNLVNKCSHHPNIIIGKENKHLVWQKSQKHIRDACAHETKISNHIPIRADASSQEKNLLMNRNSFSSDALLPTPIVSSAGHHSAAHGVKDVGKNEQVMYGRSPGNVLVESSQWVAQQRFHGGLYQCVSQSRQEEQTGGNKDWGKSKRKPSQSYMHENNNNSKKGVGSYKANLSMIQNWTNLSQKESLQVPSELHHHNSSNAAEKNIRNNQSTVTHELDYLHSYDSSAPVQKYLPRSTISGVSDRALLASVQTYSWMKVPRTEHVLVGSLHASLDNKKRNPLRLEIEPLHEDKIRQDSTTRMTLQKWIPVSRKDSSMMKSIEAVGVSNGPNDNTACPCKGTTDSHPEQYAISLCGPVASSYPGNTCLISSNEKERVMPNKGGTLQFQSQCTAKENPREEIAKDFVASSNKAMDTALLVICSQTAVRALNAAYRLQIASESVRIATGCSLAEFERLLHSATPVIASTYVLQHCDVCLENRFFQSPLCKHQTPNIPLGAVWNWYEKPGNYGLEVEAEDSQNEKGLCTDSVSFRAHFVPFLSAVQLFGHPNVTNPSRSTGNLSPEVPDYGGTEPCSSPSMTSSDIPCPEAVKTNLQVDEIRVSISLDLVGEPVSSSNISPSDGKDSPSSTSVPACSDDIELIFEFFEYEQPQLRKPLYDKIMELVKTGASNHEVFGDPAKLKCMSLHDLHPASWYSVAWYPIYRIPEGSLRATFLTYHSLGHWVGRCVSTDAINENVFCVVSPVLGLQSYNAQGECWFYSKKAVGSSFKGFTAFDSSEILKERLRTLEETALLFARGCICKDGIRVANRQPDYEFFLSRKR</sequence>